<name>A0A0L7KYC9_OPEBR</name>
<reference evidence="1 2" key="1">
    <citation type="journal article" date="2015" name="Genome Biol. Evol.">
        <title>The genome of winter moth (Operophtera brumata) provides a genomic perspective on sexual dimorphism and phenology.</title>
        <authorList>
            <person name="Derks M.F."/>
            <person name="Smit S."/>
            <person name="Salis L."/>
            <person name="Schijlen E."/>
            <person name="Bossers A."/>
            <person name="Mateman C."/>
            <person name="Pijl A.S."/>
            <person name="de Ridder D."/>
            <person name="Groenen M.A."/>
            <person name="Visser M.E."/>
            <person name="Megens H.J."/>
        </authorList>
    </citation>
    <scope>NUCLEOTIDE SEQUENCE [LARGE SCALE GENOMIC DNA]</scope>
    <source>
        <strain evidence="1">WM2013NL</strain>
        <tissue evidence="1">Head and thorax</tissue>
    </source>
</reference>
<gene>
    <name evidence="1" type="ORF">OBRU01_07770</name>
</gene>
<sequence>MAGLYVTAQRLYQVRVGLRVSPKVPVHIEASVSSSNNAARTGRPAANASLIGGLAASRPFQIMYRNEEVTLRDIVHFRAHLLGKKVVPIA</sequence>
<dbReference type="AlphaFoldDB" id="A0A0L7KYC9"/>
<comment type="caution">
    <text evidence="1">The sequence shown here is derived from an EMBL/GenBank/DDBJ whole genome shotgun (WGS) entry which is preliminary data.</text>
</comment>
<organism evidence="1 2">
    <name type="scientific">Operophtera brumata</name>
    <name type="common">Winter moth</name>
    <name type="synonym">Phalaena brumata</name>
    <dbReference type="NCBI Taxonomy" id="104452"/>
    <lineage>
        <taxon>Eukaryota</taxon>
        <taxon>Metazoa</taxon>
        <taxon>Ecdysozoa</taxon>
        <taxon>Arthropoda</taxon>
        <taxon>Hexapoda</taxon>
        <taxon>Insecta</taxon>
        <taxon>Pterygota</taxon>
        <taxon>Neoptera</taxon>
        <taxon>Endopterygota</taxon>
        <taxon>Lepidoptera</taxon>
        <taxon>Glossata</taxon>
        <taxon>Ditrysia</taxon>
        <taxon>Geometroidea</taxon>
        <taxon>Geometridae</taxon>
        <taxon>Larentiinae</taxon>
        <taxon>Operophtera</taxon>
    </lineage>
</organism>
<protein>
    <submittedName>
        <fullName evidence="1">Uncharacterized protein</fullName>
    </submittedName>
</protein>
<accession>A0A0L7KYC9</accession>
<evidence type="ECO:0000313" key="2">
    <source>
        <dbReference type="Proteomes" id="UP000037510"/>
    </source>
</evidence>
<proteinExistence type="predicted"/>
<dbReference type="EMBL" id="JTDY01004521">
    <property type="protein sequence ID" value="KOB68054.1"/>
    <property type="molecule type" value="Genomic_DNA"/>
</dbReference>
<dbReference type="Proteomes" id="UP000037510">
    <property type="component" value="Unassembled WGS sequence"/>
</dbReference>
<dbReference type="STRING" id="104452.A0A0L7KYC9"/>
<keyword evidence="2" id="KW-1185">Reference proteome</keyword>
<evidence type="ECO:0000313" key="1">
    <source>
        <dbReference type="EMBL" id="KOB68054.1"/>
    </source>
</evidence>